<gene>
    <name evidence="1" type="ORF">H5V45_10075</name>
</gene>
<evidence type="ECO:0000313" key="2">
    <source>
        <dbReference type="Proteomes" id="UP000523955"/>
    </source>
</evidence>
<reference evidence="1 2" key="1">
    <citation type="submission" date="2020-08" db="EMBL/GenBank/DDBJ databases">
        <authorList>
            <person name="Seo M.-J."/>
        </authorList>
    </citation>
    <scope>NUCLEOTIDE SEQUENCE [LARGE SCALE GENOMIC DNA]</scope>
    <source>
        <strain evidence="1 2">KIGAM211</strain>
    </source>
</reference>
<dbReference type="EMBL" id="JACKXE010000001">
    <property type="protein sequence ID" value="MBB6627668.1"/>
    <property type="molecule type" value="Genomic_DNA"/>
</dbReference>
<sequence length="208" mass="22727">MTDTTPEVSVPLDGATEEFAAQIADQVESFLIALRAVAREADAGRAVSLLLLEISQVLLAGARLGVQRDFTPRAEYQPDVGPEPDIDALRLRLAGMLDNVDTYSFVFDPYAPEVVDSQLSDDLASIATDLENGLRHYRLGNVEEALWWWQFSYVASWGNLAGAALNALLSVISHDRLDADFTGEDEQLAVAEEILEAEMRPGPDAPPR</sequence>
<dbReference type="AlphaFoldDB" id="A0A7X0RIH2"/>
<dbReference type="InterPro" id="IPR038312">
    <property type="entry name" value="DUF5063_sf"/>
</dbReference>
<organism evidence="1 2">
    <name type="scientific">Nocardioides luti</name>
    <dbReference type="NCBI Taxonomy" id="2761101"/>
    <lineage>
        <taxon>Bacteria</taxon>
        <taxon>Bacillati</taxon>
        <taxon>Actinomycetota</taxon>
        <taxon>Actinomycetes</taxon>
        <taxon>Propionibacteriales</taxon>
        <taxon>Nocardioidaceae</taxon>
        <taxon>Nocardioides</taxon>
    </lineage>
</organism>
<comment type="caution">
    <text evidence="1">The sequence shown here is derived from an EMBL/GenBank/DDBJ whole genome shotgun (WGS) entry which is preliminary data.</text>
</comment>
<proteinExistence type="predicted"/>
<keyword evidence="2" id="KW-1185">Reference proteome</keyword>
<dbReference type="InterPro" id="IPR032025">
    <property type="entry name" value="DUF5063"/>
</dbReference>
<dbReference type="Gene3D" id="1.20.120.1550">
    <property type="entry name" value="Protein of unknown function DUF5063"/>
    <property type="match status" value="1"/>
</dbReference>
<dbReference type="RefSeq" id="WP_185252807.1">
    <property type="nucleotide sequence ID" value="NZ_JACKXE010000001.1"/>
</dbReference>
<dbReference type="Proteomes" id="UP000523955">
    <property type="component" value="Unassembled WGS sequence"/>
</dbReference>
<evidence type="ECO:0000313" key="1">
    <source>
        <dbReference type="EMBL" id="MBB6627668.1"/>
    </source>
</evidence>
<name>A0A7X0RIH2_9ACTN</name>
<dbReference type="Pfam" id="PF16702">
    <property type="entry name" value="DUF5063"/>
    <property type="match status" value="1"/>
</dbReference>
<accession>A0A7X0RIH2</accession>
<protein>
    <submittedName>
        <fullName evidence="1">DUF5063 domain-containing protein</fullName>
    </submittedName>
</protein>